<dbReference type="Pfam" id="PF01853">
    <property type="entry name" value="MOZ_SAS"/>
    <property type="match status" value="1"/>
</dbReference>
<reference evidence="17 19" key="1">
    <citation type="journal article" date="2006" name="Proc. Natl. Acad. Sci. U.S.A.">
        <title>Genome analysis of the smallest free-living eukaryote Ostreococcus tauri unveils many unique features.</title>
        <authorList>
            <person name="Derelle E."/>
            <person name="Ferraz C."/>
            <person name="Rombauts S."/>
            <person name="Rouze P."/>
            <person name="Worden A.Z."/>
            <person name="Robbens S."/>
            <person name="Partensky F."/>
            <person name="Degroeve S."/>
            <person name="Echeynie S."/>
            <person name="Cooke R."/>
            <person name="Saeys Y."/>
            <person name="Wuyts J."/>
            <person name="Jabbari K."/>
            <person name="Bowler C."/>
            <person name="Panaud O."/>
            <person name="Piegu B."/>
            <person name="Ball S.G."/>
            <person name="Ral J.-P."/>
            <person name="Bouget F.-Y."/>
            <person name="Piganeau G."/>
            <person name="De Baets B."/>
            <person name="Picard A."/>
            <person name="Delseny M."/>
            <person name="Demaille J."/>
            <person name="Van de Peer Y."/>
            <person name="Moreau H."/>
        </authorList>
    </citation>
    <scope>NUCLEOTIDE SEQUENCE [LARGE SCALE GENOMIC DNA]</scope>
    <source>
        <strain evidence="17 19">OTTH0595</strain>
    </source>
</reference>
<dbReference type="OMA" id="DSPEGNN"/>
<dbReference type="GO" id="GO:0006357">
    <property type="term" value="P:regulation of transcription by RNA polymerase II"/>
    <property type="evidence" value="ECO:0007669"/>
    <property type="project" value="TreeGrafter"/>
</dbReference>
<dbReference type="GO" id="GO:0005634">
    <property type="term" value="C:nucleus"/>
    <property type="evidence" value="ECO:0007669"/>
    <property type="project" value="UniProtKB-SubCell"/>
</dbReference>
<dbReference type="EMBL" id="CAID01000009">
    <property type="protein sequence ID" value="CAL55531.1"/>
    <property type="molecule type" value="Genomic_DNA"/>
</dbReference>
<dbReference type="OrthoDB" id="787137at2759"/>
<keyword evidence="7" id="KW-0862">Zinc</keyword>
<keyword evidence="10" id="KW-0805">Transcription regulation</keyword>
<keyword evidence="5" id="KW-0479">Metal-binding</keyword>
<feature type="compositionally biased region" description="Basic and acidic residues" evidence="15">
    <location>
        <begin position="1"/>
        <end position="15"/>
    </location>
</feature>
<dbReference type="Gene3D" id="3.40.630.30">
    <property type="match status" value="1"/>
</dbReference>
<evidence type="ECO:0000313" key="18">
    <source>
        <dbReference type="EMBL" id="OUS48777.1"/>
    </source>
</evidence>
<dbReference type="InterPro" id="IPR016181">
    <property type="entry name" value="Acyl_CoA_acyltransferase"/>
</dbReference>
<evidence type="ECO:0000256" key="12">
    <source>
        <dbReference type="ARBA" id="ARBA00023242"/>
    </source>
</evidence>
<keyword evidence="12 14" id="KW-0539">Nucleus</keyword>
<dbReference type="FunFam" id="3.30.60.60:FF:000001">
    <property type="entry name" value="Histone acetyltransferase"/>
    <property type="match status" value="1"/>
</dbReference>
<accession>A0A454Y4M4</accession>
<dbReference type="STRING" id="70448.Q010Z9"/>
<dbReference type="Proteomes" id="UP000195557">
    <property type="component" value="Unassembled WGS sequence"/>
</dbReference>
<evidence type="ECO:0000256" key="1">
    <source>
        <dbReference type="ARBA" id="ARBA00004123"/>
    </source>
</evidence>
<dbReference type="FunFam" id="1.10.10.10:FF:000022">
    <property type="entry name" value="Histone acetyltransferase"/>
    <property type="match status" value="1"/>
</dbReference>
<keyword evidence="11" id="KW-0804">Transcription</keyword>
<dbReference type="SMART" id="SM00298">
    <property type="entry name" value="CHROMO"/>
    <property type="match status" value="1"/>
</dbReference>
<proteinExistence type="inferred from homology"/>
<dbReference type="InterPro" id="IPR016197">
    <property type="entry name" value="Chromo-like_dom_sf"/>
</dbReference>
<dbReference type="Pfam" id="PF11717">
    <property type="entry name" value="Tudor-knot"/>
    <property type="match status" value="1"/>
</dbReference>
<dbReference type="FunFam" id="3.40.630.30:FF:000002">
    <property type="entry name" value="Histone acetyltransferase"/>
    <property type="match status" value="1"/>
</dbReference>
<evidence type="ECO:0000256" key="11">
    <source>
        <dbReference type="ARBA" id="ARBA00023163"/>
    </source>
</evidence>
<dbReference type="GO" id="GO:0000785">
    <property type="term" value="C:chromatin"/>
    <property type="evidence" value="ECO:0007669"/>
    <property type="project" value="TreeGrafter"/>
</dbReference>
<dbReference type="InterPro" id="IPR025995">
    <property type="entry name" value="Tudor-knot"/>
</dbReference>
<organism evidence="17 19">
    <name type="scientific">Ostreococcus tauri</name>
    <name type="common">Marine green alga</name>
    <dbReference type="NCBI Taxonomy" id="70448"/>
    <lineage>
        <taxon>Eukaryota</taxon>
        <taxon>Viridiplantae</taxon>
        <taxon>Chlorophyta</taxon>
        <taxon>Mamiellophyceae</taxon>
        <taxon>Mamiellales</taxon>
        <taxon>Bathycoccaceae</taxon>
        <taxon>Ostreococcus</taxon>
    </lineage>
</organism>
<keyword evidence="4 18" id="KW-0808">Transferase</keyword>
<dbReference type="InterPro" id="IPR002717">
    <property type="entry name" value="HAT_MYST-type"/>
</dbReference>
<dbReference type="InterPro" id="IPR040706">
    <property type="entry name" value="Zf-MYST"/>
</dbReference>
<feature type="region of interest" description="Disordered" evidence="15">
    <location>
        <begin position="94"/>
        <end position="119"/>
    </location>
</feature>
<dbReference type="CDD" id="cd04301">
    <property type="entry name" value="NAT_SF"/>
    <property type="match status" value="1"/>
</dbReference>
<dbReference type="GO" id="GO:0008270">
    <property type="term" value="F:zinc ion binding"/>
    <property type="evidence" value="ECO:0007669"/>
    <property type="project" value="UniProtKB-KW"/>
</dbReference>
<dbReference type="RefSeq" id="XP_003081362.1">
    <property type="nucleotide sequence ID" value="XM_003081314.1"/>
</dbReference>
<accession>Q010Z9</accession>
<dbReference type="PROSITE" id="PS51726">
    <property type="entry name" value="MYST_HAT"/>
    <property type="match status" value="1"/>
</dbReference>
<dbReference type="Gene3D" id="1.10.10.10">
    <property type="entry name" value="Winged helix-like DNA-binding domain superfamily/Winged helix DNA-binding domain"/>
    <property type="match status" value="1"/>
</dbReference>
<comment type="subcellular location">
    <subcellularLocation>
        <location evidence="1 14">Nucleus</location>
    </subcellularLocation>
</comment>
<dbReference type="GO" id="GO:0003712">
    <property type="term" value="F:transcription coregulator activity"/>
    <property type="evidence" value="ECO:0007669"/>
    <property type="project" value="TreeGrafter"/>
</dbReference>
<reference evidence="17" key="2">
    <citation type="journal article" date="2014" name="BMC Genomics">
        <title>An improved genome of the model marine alga Ostreococcus tauri unfolds by assessing Illumina de novo assemblies.</title>
        <authorList>
            <person name="Blanc-Mathieu R."/>
            <person name="Verhelst B."/>
            <person name="Derelle E."/>
            <person name="Rombauts S."/>
            <person name="Bouget F.Y."/>
            <person name="Carre I."/>
            <person name="Chateau A."/>
            <person name="Eyre-Walker A."/>
            <person name="Grimsley N."/>
            <person name="Moreau H."/>
            <person name="Piegu B."/>
            <person name="Rivals E."/>
            <person name="Schackwitz W."/>
            <person name="Van de Peer Y."/>
            <person name="Piganeau G."/>
        </authorList>
    </citation>
    <scope>NUCLEOTIDE SEQUENCE</scope>
    <source>
        <strain evidence="17">RCC4221</strain>
    </source>
</reference>
<keyword evidence="6" id="KW-0863">Zinc-finger</keyword>
<accession>A0A1Y5IJE6</accession>
<dbReference type="AlphaFoldDB" id="Q010Z9"/>
<evidence type="ECO:0000256" key="8">
    <source>
        <dbReference type="ARBA" id="ARBA00022853"/>
    </source>
</evidence>
<keyword evidence="9" id="KW-0007">Acetylation</keyword>
<feature type="domain" description="MYST-type HAT" evidence="16">
    <location>
        <begin position="133"/>
        <end position="405"/>
    </location>
</feature>
<keyword evidence="19" id="KW-1185">Reference proteome</keyword>
<evidence type="ECO:0000256" key="10">
    <source>
        <dbReference type="ARBA" id="ARBA00023015"/>
    </source>
</evidence>
<evidence type="ECO:0000256" key="9">
    <source>
        <dbReference type="ARBA" id="ARBA00022990"/>
    </source>
</evidence>
<evidence type="ECO:0000256" key="4">
    <source>
        <dbReference type="ARBA" id="ARBA00022679"/>
    </source>
</evidence>
<evidence type="ECO:0000256" key="15">
    <source>
        <dbReference type="SAM" id="MobiDB-lite"/>
    </source>
</evidence>
<dbReference type="Gene3D" id="3.30.60.60">
    <property type="entry name" value="N-acetyl transferase-like"/>
    <property type="match status" value="1"/>
</dbReference>
<dbReference type="Proteomes" id="UP000009170">
    <property type="component" value="Unassembled WGS sequence"/>
</dbReference>
<evidence type="ECO:0000256" key="14">
    <source>
        <dbReference type="RuleBase" id="RU361211"/>
    </source>
</evidence>
<dbReference type="InterPro" id="IPR036388">
    <property type="entry name" value="WH-like_DNA-bd_sf"/>
</dbReference>
<dbReference type="Gene3D" id="2.30.30.140">
    <property type="match status" value="1"/>
</dbReference>
<evidence type="ECO:0000256" key="5">
    <source>
        <dbReference type="ARBA" id="ARBA00022723"/>
    </source>
</evidence>
<dbReference type="GO" id="GO:0004402">
    <property type="term" value="F:histone acetyltransferase activity"/>
    <property type="evidence" value="ECO:0007669"/>
    <property type="project" value="InterPro"/>
</dbReference>
<evidence type="ECO:0000256" key="3">
    <source>
        <dbReference type="ARBA" id="ARBA00013184"/>
    </source>
</evidence>
<dbReference type="GeneID" id="9831930"/>
<evidence type="ECO:0000256" key="7">
    <source>
        <dbReference type="ARBA" id="ARBA00022833"/>
    </source>
</evidence>
<protein>
    <recommendedName>
        <fullName evidence="3 14">Histone acetyltransferase</fullName>
        <ecNumber evidence="3 14">2.3.1.48</ecNumber>
    </recommendedName>
</protein>
<evidence type="ECO:0000256" key="6">
    <source>
        <dbReference type="ARBA" id="ARBA00022771"/>
    </source>
</evidence>
<evidence type="ECO:0000259" key="16">
    <source>
        <dbReference type="PROSITE" id="PS51726"/>
    </source>
</evidence>
<dbReference type="EMBL" id="KZ155772">
    <property type="protein sequence ID" value="OUS48777.1"/>
    <property type="molecule type" value="Genomic_DNA"/>
</dbReference>
<gene>
    <name evidence="18" type="ORF">BE221DRAFT_203072</name>
    <name evidence="17" type="ORF">OT_ostta09g03705</name>
</gene>
<dbReference type="SUPFAM" id="SSF55729">
    <property type="entry name" value="Acyl-CoA N-acyltransferases (Nat)"/>
    <property type="match status" value="1"/>
</dbReference>
<dbReference type="InterPro" id="IPR050603">
    <property type="entry name" value="MYST_HAT"/>
</dbReference>
<evidence type="ECO:0000313" key="19">
    <source>
        <dbReference type="Proteomes" id="UP000009170"/>
    </source>
</evidence>
<keyword evidence="8" id="KW-0156">Chromatin regulator</keyword>
<feature type="compositionally biased region" description="Basic and acidic residues" evidence="15">
    <location>
        <begin position="98"/>
        <end position="119"/>
    </location>
</feature>
<dbReference type="GO" id="GO:0003682">
    <property type="term" value="F:chromatin binding"/>
    <property type="evidence" value="ECO:0007669"/>
    <property type="project" value="TreeGrafter"/>
</dbReference>
<feature type="active site" description="Proton donor/acceptor" evidence="13">
    <location>
        <position position="309"/>
    </location>
</feature>
<name>Q010Z9_OSTTA</name>
<dbReference type="SUPFAM" id="SSF54160">
    <property type="entry name" value="Chromo domain-like"/>
    <property type="match status" value="1"/>
</dbReference>
<evidence type="ECO:0000256" key="13">
    <source>
        <dbReference type="PIRSR" id="PIRSR602717-51"/>
    </source>
</evidence>
<dbReference type="PANTHER" id="PTHR10615">
    <property type="entry name" value="HISTONE ACETYLTRANSFERASE"/>
    <property type="match status" value="1"/>
</dbReference>
<dbReference type="PANTHER" id="PTHR10615:SF161">
    <property type="entry name" value="HISTONE ACETYLTRANSFERASE KAT7"/>
    <property type="match status" value="1"/>
</dbReference>
<dbReference type="EC" id="2.3.1.48" evidence="3 14"/>
<comment type="catalytic activity">
    <reaction evidence="14">
        <text>L-lysyl-[protein] + acetyl-CoA = N(6)-acetyl-L-lysyl-[protein] + CoA + H(+)</text>
        <dbReference type="Rhea" id="RHEA:45948"/>
        <dbReference type="Rhea" id="RHEA-COMP:9752"/>
        <dbReference type="Rhea" id="RHEA-COMP:10731"/>
        <dbReference type="ChEBI" id="CHEBI:15378"/>
        <dbReference type="ChEBI" id="CHEBI:29969"/>
        <dbReference type="ChEBI" id="CHEBI:57287"/>
        <dbReference type="ChEBI" id="CHEBI:57288"/>
        <dbReference type="ChEBI" id="CHEBI:61930"/>
        <dbReference type="EC" id="2.3.1.48"/>
    </reaction>
</comment>
<feature type="region of interest" description="Disordered" evidence="15">
    <location>
        <begin position="1"/>
        <end position="22"/>
    </location>
</feature>
<evidence type="ECO:0000256" key="2">
    <source>
        <dbReference type="ARBA" id="ARBA00010107"/>
    </source>
</evidence>
<dbReference type="InParanoid" id="Q010Z9"/>
<dbReference type="KEGG" id="ota:OT_ostta09g03705"/>
<dbReference type="InterPro" id="IPR000953">
    <property type="entry name" value="Chromo/chromo_shadow_dom"/>
</dbReference>
<evidence type="ECO:0000313" key="17">
    <source>
        <dbReference type="EMBL" id="CAL55531.1"/>
    </source>
</evidence>
<dbReference type="FunCoup" id="Q010Z9">
    <property type="interactions" value="1982"/>
</dbReference>
<dbReference type="Pfam" id="PF17772">
    <property type="entry name" value="zf-MYST"/>
    <property type="match status" value="1"/>
</dbReference>
<comment type="similarity">
    <text evidence="2 14">Belongs to the MYST (SAS/MOZ) family.</text>
</comment>
<sequence length="413" mass="48366">MTKRTKTEDDAETTRRRPARVHVDVPPGVELPLEIGTKVHCAWRGKAGEKYLARVIERRRGEGKGEEEYEYYVHYERFNRRMDSWVTLGEMDLATVEPPEKTEDGKKKEKANEPDAEHAEFDAHALREHEEFTKVRNILQIELGRHEMDTWYFSPFPPEYNDCQKLYFCEYTLQFFKRKEQLQRHLKKNELRHPPGDEIYRKGNLSFFEIDGKKHRLFCQNLCYLAKLFLDHKTLYYDVDLFLFYVLMECDERGYHIVGYFSKEKCSEEGYNLACILTLPPYQRKGYGKLLISFSYELSKIEGKVGTPERPLSDLGLVSYRGYWTRELLKILQDESKQFVSIKDLSEMTMIKTEDIISTLQHLGLLAYTKGAYVICASPELIEKHFKAAGSGGVPCDPDAIVWSPYDPERARD</sequence>
<reference evidence="18" key="3">
    <citation type="submission" date="2017-04" db="EMBL/GenBank/DDBJ databases">
        <title>Population genomics of picophytoplankton unveils novel chromosome hypervariability.</title>
        <authorList>
            <consortium name="DOE Joint Genome Institute"/>
            <person name="Blanc-Mathieu R."/>
            <person name="Krasovec M."/>
            <person name="Hebrard M."/>
            <person name="Yau S."/>
            <person name="Desgranges E."/>
            <person name="Martin J."/>
            <person name="Schackwitz W."/>
            <person name="Kuo A."/>
            <person name="Salin G."/>
            <person name="Donnadieu C."/>
            <person name="Desdevises Y."/>
            <person name="Sanchez-Ferandin S."/>
            <person name="Moreau H."/>
            <person name="Rivals E."/>
            <person name="Grigoriev I.V."/>
            <person name="Grimsley N."/>
            <person name="Eyre-Walker A."/>
            <person name="Piganeau G."/>
        </authorList>
    </citation>
    <scope>NUCLEOTIDE SEQUENCE [LARGE SCALE GENOMIC DNA]</scope>
    <source>
        <strain evidence="18">RCC 1115</strain>
    </source>
</reference>